<proteinExistence type="inferred from homology"/>
<dbReference type="InterPro" id="IPR050320">
    <property type="entry name" value="N5-glutamine_MTase"/>
</dbReference>
<dbReference type="GO" id="GO:0032259">
    <property type="term" value="P:methylation"/>
    <property type="evidence" value="ECO:0007669"/>
    <property type="project" value="UniProtKB-KW"/>
</dbReference>
<evidence type="ECO:0000256" key="3">
    <source>
        <dbReference type="ARBA" id="ARBA00022691"/>
    </source>
</evidence>
<feature type="binding site" evidence="5">
    <location>
        <position position="157"/>
    </location>
    <ligand>
        <name>S-adenosyl-L-methionine</name>
        <dbReference type="ChEBI" id="CHEBI:59789"/>
    </ligand>
</feature>
<dbReference type="KEGG" id="pur:AOC03_00525"/>
<dbReference type="HAMAP" id="MF_02126">
    <property type="entry name" value="RF_methyltr_PrmC"/>
    <property type="match status" value="1"/>
</dbReference>
<feature type="binding site" evidence="5">
    <location>
        <begin position="203"/>
        <end position="206"/>
    </location>
    <ligand>
        <name>substrate</name>
    </ligand>
</feature>
<dbReference type="Proteomes" id="UP000059847">
    <property type="component" value="Chromosome"/>
</dbReference>
<dbReference type="NCBIfam" id="TIGR03534">
    <property type="entry name" value="RF_mod_PrmC"/>
    <property type="match status" value="1"/>
</dbReference>
<keyword evidence="3 5" id="KW-0949">S-adenosyl-L-methionine</keyword>
<dbReference type="InterPro" id="IPR040758">
    <property type="entry name" value="PrmC_N"/>
</dbReference>
<dbReference type="EMBL" id="CP012678">
    <property type="protein sequence ID" value="ALF58718.1"/>
    <property type="molecule type" value="Genomic_DNA"/>
</dbReference>
<name>A0A0M5MJI0_9GAMM</name>
<dbReference type="SUPFAM" id="SSF53335">
    <property type="entry name" value="S-adenosyl-L-methionine-dependent methyltransferases"/>
    <property type="match status" value="1"/>
</dbReference>
<dbReference type="CDD" id="cd02440">
    <property type="entry name" value="AdoMet_MTases"/>
    <property type="match status" value="1"/>
</dbReference>
<dbReference type="AlphaFoldDB" id="A0A0M5MJI0"/>
<evidence type="ECO:0000313" key="9">
    <source>
        <dbReference type="Proteomes" id="UP000059847"/>
    </source>
</evidence>
<gene>
    <name evidence="5" type="primary">prmC</name>
    <name evidence="8" type="ORF">AOC03_00525</name>
</gene>
<dbReference type="Pfam" id="PF17827">
    <property type="entry name" value="PrmC_N"/>
    <property type="match status" value="1"/>
</dbReference>
<dbReference type="InterPro" id="IPR004556">
    <property type="entry name" value="HemK-like"/>
</dbReference>
<dbReference type="Gene3D" id="3.40.50.150">
    <property type="entry name" value="Vaccinia Virus protein VP39"/>
    <property type="match status" value="1"/>
</dbReference>
<evidence type="ECO:0000256" key="4">
    <source>
        <dbReference type="ARBA" id="ARBA00048391"/>
    </source>
</evidence>
<protein>
    <recommendedName>
        <fullName evidence="5">Release factor glutamine methyltransferase</fullName>
        <shortName evidence="5">RF MTase</shortName>
        <ecNumber evidence="5">2.1.1.297</ecNumber>
    </recommendedName>
    <alternativeName>
        <fullName evidence="5">N5-glutamine methyltransferase PrmC</fullName>
    </alternativeName>
    <alternativeName>
        <fullName evidence="5">Protein-(glutamine-N5) MTase PrmC</fullName>
    </alternativeName>
    <alternativeName>
        <fullName evidence="5">Protein-glutamine N-methyltransferase PrmC</fullName>
    </alternativeName>
</protein>
<evidence type="ECO:0000256" key="1">
    <source>
        <dbReference type="ARBA" id="ARBA00022603"/>
    </source>
</evidence>
<reference evidence="8 9" key="1">
    <citation type="submission" date="2015-09" db="EMBL/GenBank/DDBJ databases">
        <title>Complete genome of Psychrobacter urativorans R10.10B.</title>
        <authorList>
            <person name="See-Too W.S."/>
            <person name="Chan K.G."/>
        </authorList>
    </citation>
    <scope>NUCLEOTIDE SEQUENCE [LARGE SCALE GENOMIC DNA]</scope>
    <source>
        <strain evidence="8 9">R10.10B</strain>
    </source>
</reference>
<dbReference type="NCBIfam" id="TIGR00536">
    <property type="entry name" value="hemK_fam"/>
    <property type="match status" value="1"/>
</dbReference>
<dbReference type="Pfam" id="PF13847">
    <property type="entry name" value="Methyltransf_31"/>
    <property type="match status" value="1"/>
</dbReference>
<dbReference type="Gene3D" id="1.10.8.10">
    <property type="entry name" value="DNA helicase RuvA subunit, C-terminal domain"/>
    <property type="match status" value="1"/>
</dbReference>
<dbReference type="GO" id="GO:0003676">
    <property type="term" value="F:nucleic acid binding"/>
    <property type="evidence" value="ECO:0007669"/>
    <property type="project" value="InterPro"/>
</dbReference>
<evidence type="ECO:0000313" key="8">
    <source>
        <dbReference type="EMBL" id="ALF58718.1"/>
    </source>
</evidence>
<keyword evidence="2 5" id="KW-0808">Transferase</keyword>
<evidence type="ECO:0000256" key="2">
    <source>
        <dbReference type="ARBA" id="ARBA00022679"/>
    </source>
</evidence>
<dbReference type="PROSITE" id="PS00092">
    <property type="entry name" value="N6_MTASE"/>
    <property type="match status" value="1"/>
</dbReference>
<dbReference type="GO" id="GO:0102559">
    <property type="term" value="F:peptide chain release factor N(5)-glutamine methyltransferase activity"/>
    <property type="evidence" value="ECO:0007669"/>
    <property type="project" value="UniProtKB-EC"/>
</dbReference>
<sequence>MTALTIRQIKRQSPQLANGALNHELPPFWITDWLLHILDKPALFLIMNDSYQLTDTEFELFNAGVKKMQQGMPLAYLTGQQAFWSLDFMVNEHTLIPRPDTEILVEQVLNWIKAQPTAQVNGCTNKRLLDLGTGSGCIAISLAHELKKANWQVVAVDFSAEALKVARHNALANQVDNIKFVQSSWYENLPMDSEHLFDVIVSNPPYIDEADEHLQRLQAEPISALSASNHGLADIEHIVQQAPHYLRRSGLLAIEHGFDQGSAVHALFVANGFVTVQVIQDFGGNDRVTFGQLPN</sequence>
<dbReference type="PANTHER" id="PTHR18895">
    <property type="entry name" value="HEMK METHYLTRANSFERASE"/>
    <property type="match status" value="1"/>
</dbReference>
<dbReference type="FunFam" id="3.40.50.150:FF:000053">
    <property type="entry name" value="Release factor glutamine methyltransferase"/>
    <property type="match status" value="1"/>
</dbReference>
<dbReference type="InterPro" id="IPR025714">
    <property type="entry name" value="Methyltranfer_dom"/>
</dbReference>
<keyword evidence="9" id="KW-1185">Reference proteome</keyword>
<comment type="function">
    <text evidence="5">Methylates the class 1 translation termination release factors RF1/PrfA and RF2/PrfB on the glutamine residue of the universally conserved GGQ motif.</text>
</comment>
<dbReference type="InterPro" id="IPR019874">
    <property type="entry name" value="RF_methyltr_PrmC"/>
</dbReference>
<feature type="binding site" evidence="5">
    <location>
        <begin position="132"/>
        <end position="136"/>
    </location>
    <ligand>
        <name>S-adenosyl-L-methionine</name>
        <dbReference type="ChEBI" id="CHEBI:59789"/>
    </ligand>
</feature>
<dbReference type="STRING" id="45610.AOC03_00525"/>
<keyword evidence="1 5" id="KW-0489">Methyltransferase</keyword>
<accession>A0A0M5MJI0</accession>
<evidence type="ECO:0000256" key="5">
    <source>
        <dbReference type="HAMAP-Rule" id="MF_02126"/>
    </source>
</evidence>
<dbReference type="RefSeq" id="WP_062533114.1">
    <property type="nucleotide sequence ID" value="NZ_CP012678.1"/>
</dbReference>
<comment type="similarity">
    <text evidence="5">Belongs to the protein N5-glutamine methyltransferase family. PrmC subfamily.</text>
</comment>
<dbReference type="PANTHER" id="PTHR18895:SF74">
    <property type="entry name" value="MTRF1L RELEASE FACTOR GLUTAMINE METHYLTRANSFERASE"/>
    <property type="match status" value="1"/>
</dbReference>
<evidence type="ECO:0000259" key="7">
    <source>
        <dbReference type="Pfam" id="PF17827"/>
    </source>
</evidence>
<dbReference type="InterPro" id="IPR002052">
    <property type="entry name" value="DNA_methylase_N6_adenine_CS"/>
</dbReference>
<dbReference type="OrthoDB" id="9800643at2"/>
<comment type="catalytic activity">
    <reaction evidence="4 5">
        <text>L-glutaminyl-[peptide chain release factor] + S-adenosyl-L-methionine = N(5)-methyl-L-glutaminyl-[peptide chain release factor] + S-adenosyl-L-homocysteine + H(+)</text>
        <dbReference type="Rhea" id="RHEA:42896"/>
        <dbReference type="Rhea" id="RHEA-COMP:10271"/>
        <dbReference type="Rhea" id="RHEA-COMP:10272"/>
        <dbReference type="ChEBI" id="CHEBI:15378"/>
        <dbReference type="ChEBI" id="CHEBI:30011"/>
        <dbReference type="ChEBI" id="CHEBI:57856"/>
        <dbReference type="ChEBI" id="CHEBI:59789"/>
        <dbReference type="ChEBI" id="CHEBI:61891"/>
        <dbReference type="EC" id="2.1.1.297"/>
    </reaction>
</comment>
<feature type="domain" description="Release factor glutamine methyltransferase N-terminal" evidence="7">
    <location>
        <begin position="34"/>
        <end position="79"/>
    </location>
</feature>
<dbReference type="InterPro" id="IPR029063">
    <property type="entry name" value="SAM-dependent_MTases_sf"/>
</dbReference>
<dbReference type="EC" id="2.1.1.297" evidence="5"/>
<feature type="binding site" evidence="5">
    <location>
        <position position="185"/>
    </location>
    <ligand>
        <name>S-adenosyl-L-methionine</name>
        <dbReference type="ChEBI" id="CHEBI:59789"/>
    </ligand>
</feature>
<evidence type="ECO:0000259" key="6">
    <source>
        <dbReference type="Pfam" id="PF13847"/>
    </source>
</evidence>
<feature type="binding site" evidence="5">
    <location>
        <position position="203"/>
    </location>
    <ligand>
        <name>S-adenosyl-L-methionine</name>
        <dbReference type="ChEBI" id="CHEBI:59789"/>
    </ligand>
</feature>
<feature type="domain" description="Methyltransferase" evidence="6">
    <location>
        <begin position="125"/>
        <end position="256"/>
    </location>
</feature>
<organism evidence="8 9">
    <name type="scientific">Psychrobacter urativorans</name>
    <dbReference type="NCBI Taxonomy" id="45610"/>
    <lineage>
        <taxon>Bacteria</taxon>
        <taxon>Pseudomonadati</taxon>
        <taxon>Pseudomonadota</taxon>
        <taxon>Gammaproteobacteria</taxon>
        <taxon>Moraxellales</taxon>
        <taxon>Moraxellaceae</taxon>
        <taxon>Psychrobacter</taxon>
    </lineage>
</organism>